<dbReference type="SMART" id="SM00409">
    <property type="entry name" value="IG"/>
    <property type="match status" value="3"/>
</dbReference>
<dbReference type="Proteomes" id="UP000297703">
    <property type="component" value="Unassembled WGS sequence"/>
</dbReference>
<feature type="domain" description="Ig-like" evidence="14">
    <location>
        <begin position="105"/>
        <end position="204"/>
    </location>
</feature>
<evidence type="ECO:0000256" key="7">
    <source>
        <dbReference type="ARBA" id="ARBA00022989"/>
    </source>
</evidence>
<keyword evidence="16" id="KW-1185">Reference proteome</keyword>
<evidence type="ECO:0000259" key="14">
    <source>
        <dbReference type="PROSITE" id="PS50835"/>
    </source>
</evidence>
<evidence type="ECO:0000256" key="13">
    <source>
        <dbReference type="SAM" id="SignalP"/>
    </source>
</evidence>
<dbReference type="Pfam" id="PF03921">
    <property type="entry name" value="ICAM_N"/>
    <property type="match status" value="1"/>
</dbReference>
<dbReference type="InterPro" id="IPR037413">
    <property type="entry name" value="MADCAM1"/>
</dbReference>
<keyword evidence="4 13" id="KW-0732">Signal</keyword>
<dbReference type="SMART" id="SM00408">
    <property type="entry name" value="IGc2"/>
    <property type="match status" value="1"/>
</dbReference>
<evidence type="ECO:0000256" key="4">
    <source>
        <dbReference type="ARBA" id="ARBA00022729"/>
    </source>
</evidence>
<reference evidence="15 16" key="2">
    <citation type="submission" date="2019-04" db="EMBL/GenBank/DDBJ databases">
        <title>The genome sequence of big-headed turtle.</title>
        <authorList>
            <person name="Gong S."/>
        </authorList>
    </citation>
    <scope>NUCLEOTIDE SEQUENCE [LARGE SCALE GENOMIC DNA]</scope>
    <source>
        <strain evidence="15">DO16091913</strain>
        <tissue evidence="15">Muscle</tissue>
    </source>
</reference>
<dbReference type="SUPFAM" id="SSF48726">
    <property type="entry name" value="Immunoglobulin"/>
    <property type="match status" value="3"/>
</dbReference>
<dbReference type="InterPro" id="IPR013768">
    <property type="entry name" value="ICAM_N"/>
</dbReference>
<evidence type="ECO:0000256" key="6">
    <source>
        <dbReference type="ARBA" id="ARBA00022889"/>
    </source>
</evidence>
<dbReference type="GO" id="GO:0034113">
    <property type="term" value="P:heterotypic cell-cell adhesion"/>
    <property type="evidence" value="ECO:0007669"/>
    <property type="project" value="TreeGrafter"/>
</dbReference>
<dbReference type="InterPro" id="IPR036179">
    <property type="entry name" value="Ig-like_dom_sf"/>
</dbReference>
<keyword evidence="9" id="KW-1015">Disulfide bond</keyword>
<feature type="compositionally biased region" description="Low complexity" evidence="12">
    <location>
        <begin position="307"/>
        <end position="318"/>
    </location>
</feature>
<name>A0A4D9E6M5_9SAUR</name>
<feature type="region of interest" description="Disordered" evidence="12">
    <location>
        <begin position="302"/>
        <end position="355"/>
    </location>
</feature>
<dbReference type="InterPro" id="IPR003987">
    <property type="entry name" value="ICAM_VCAM_N"/>
</dbReference>
<keyword evidence="15" id="KW-0675">Receptor</keyword>
<evidence type="ECO:0000256" key="8">
    <source>
        <dbReference type="ARBA" id="ARBA00023136"/>
    </source>
</evidence>
<proteinExistence type="inferred from homology"/>
<sequence>MEPTPLLLLLSLGWTCSGRLTVLPQEPLVQIGGSIQLNCSLDCPDGKPQWKGLDTNLGNIISTHTYSLLLITNAAVAMEGTKFCVGNCQGKSHQGSTNLQVYSLPDTLQLETQPKQLVAGQPAHLRCSISKVYPPGSLTLSWYRGDQRLENPDPEEAADDEELFSYDSELAVPGEKVMEGMEFRCEVELLLPSDRSFHRAAAVTVSTKAVAEQPTTESVTGQENPRTESPATTENPPATDCSPTTGLGATAGSPAAALTSAGSPAAALTSAGSPAAAFIVTSHKPSAKATSVHWLATPETLATESRAASQHPSAGAAATDWSPSSGLSSATENPTAGGGRSPRTESVCNLQIRPVPPKGTTGEALTITCEAECGEDVTIRWLKTPVALSQYQEEASEGKSTLTVDRVGLDHQGIYECVMLSRRLQVARLHIAVSAATFSTDSAIVVGTASSLLGLIITAFASHRLWRRLHPPGMKSPKGNSV</sequence>
<gene>
    <name evidence="15" type="ORF">DR999_PMT10876</name>
</gene>
<dbReference type="PROSITE" id="PS50835">
    <property type="entry name" value="IG_LIKE"/>
    <property type="match status" value="2"/>
</dbReference>
<dbReference type="InterPro" id="IPR007110">
    <property type="entry name" value="Ig-like_dom"/>
</dbReference>
<evidence type="ECO:0000313" key="15">
    <source>
        <dbReference type="EMBL" id="TFK06561.1"/>
    </source>
</evidence>
<comment type="subcellular location">
    <subcellularLocation>
        <location evidence="1">Membrane</location>
        <topology evidence="1">Single-pass type I membrane protein</topology>
    </subcellularLocation>
</comment>
<evidence type="ECO:0000256" key="2">
    <source>
        <dbReference type="ARBA" id="ARBA00005925"/>
    </source>
</evidence>
<keyword evidence="11" id="KW-0393">Immunoglobulin domain</keyword>
<keyword evidence="7" id="KW-1133">Transmembrane helix</keyword>
<evidence type="ECO:0000256" key="5">
    <source>
        <dbReference type="ARBA" id="ARBA00022737"/>
    </source>
</evidence>
<dbReference type="Gene3D" id="2.60.40.10">
    <property type="entry name" value="Immunoglobulins"/>
    <property type="match status" value="3"/>
</dbReference>
<dbReference type="OrthoDB" id="9907246at2759"/>
<dbReference type="Pfam" id="PF09085">
    <property type="entry name" value="Adhes-Ig_like"/>
    <property type="match status" value="1"/>
</dbReference>
<feature type="domain" description="Ig-like" evidence="14">
    <location>
        <begin position="342"/>
        <end position="427"/>
    </location>
</feature>
<organism evidence="15 16">
    <name type="scientific">Platysternon megacephalum</name>
    <name type="common">big-headed turtle</name>
    <dbReference type="NCBI Taxonomy" id="55544"/>
    <lineage>
        <taxon>Eukaryota</taxon>
        <taxon>Metazoa</taxon>
        <taxon>Chordata</taxon>
        <taxon>Craniata</taxon>
        <taxon>Vertebrata</taxon>
        <taxon>Euteleostomi</taxon>
        <taxon>Archelosauria</taxon>
        <taxon>Testudinata</taxon>
        <taxon>Testudines</taxon>
        <taxon>Cryptodira</taxon>
        <taxon>Durocryptodira</taxon>
        <taxon>Testudinoidea</taxon>
        <taxon>Platysternidae</taxon>
        <taxon>Platysternon</taxon>
    </lineage>
</organism>
<dbReference type="PANTHER" id="PTHR14162:SF1">
    <property type="entry name" value="MUCOSAL ADDRESSIN CELL ADHESION MOLECULE 1"/>
    <property type="match status" value="1"/>
</dbReference>
<dbReference type="GO" id="GO:2000403">
    <property type="term" value="P:positive regulation of lymphocyte migration"/>
    <property type="evidence" value="ECO:0007669"/>
    <property type="project" value="InterPro"/>
</dbReference>
<dbReference type="PRINTS" id="PR01472">
    <property type="entry name" value="ICAMVCAM1"/>
</dbReference>
<feature type="region of interest" description="Disordered" evidence="12">
    <location>
        <begin position="205"/>
        <end position="257"/>
    </location>
</feature>
<dbReference type="GO" id="GO:0016020">
    <property type="term" value="C:membrane"/>
    <property type="evidence" value="ECO:0007669"/>
    <property type="project" value="UniProtKB-SubCell"/>
</dbReference>
<evidence type="ECO:0000256" key="10">
    <source>
        <dbReference type="ARBA" id="ARBA00023180"/>
    </source>
</evidence>
<keyword evidence="8" id="KW-0472">Membrane</keyword>
<dbReference type="PANTHER" id="PTHR14162">
    <property type="entry name" value="MUCOSAL ADDRESSIN CELL ADHESION MOLECULE-1"/>
    <property type="match status" value="1"/>
</dbReference>
<evidence type="ECO:0000256" key="1">
    <source>
        <dbReference type="ARBA" id="ARBA00004479"/>
    </source>
</evidence>
<feature type="compositionally biased region" description="Polar residues" evidence="12">
    <location>
        <begin position="321"/>
        <end position="334"/>
    </location>
</feature>
<evidence type="ECO:0000256" key="11">
    <source>
        <dbReference type="ARBA" id="ARBA00023319"/>
    </source>
</evidence>
<dbReference type="GO" id="GO:0098640">
    <property type="term" value="F:integrin binding involved in cell-matrix adhesion"/>
    <property type="evidence" value="ECO:0007669"/>
    <property type="project" value="InterPro"/>
</dbReference>
<keyword evidence="5" id="KW-0677">Repeat</keyword>
<dbReference type="GO" id="GO:0050901">
    <property type="term" value="P:leukocyte tethering or rolling"/>
    <property type="evidence" value="ECO:0007669"/>
    <property type="project" value="TreeGrafter"/>
</dbReference>
<keyword evidence="10" id="KW-0325">Glycoprotein</keyword>
<dbReference type="CDD" id="cd00096">
    <property type="entry name" value="Ig"/>
    <property type="match status" value="1"/>
</dbReference>
<dbReference type="InterPro" id="IPR015169">
    <property type="entry name" value="Adhes-Ig-like"/>
</dbReference>
<keyword evidence="3" id="KW-0812">Transmembrane</keyword>
<feature type="compositionally biased region" description="Low complexity" evidence="12">
    <location>
        <begin position="242"/>
        <end position="257"/>
    </location>
</feature>
<evidence type="ECO:0000313" key="16">
    <source>
        <dbReference type="Proteomes" id="UP000297703"/>
    </source>
</evidence>
<protein>
    <submittedName>
        <fullName evidence="15">Gamma-aminobutyric acid receptor subunit alpha-5</fullName>
    </submittedName>
</protein>
<dbReference type="GO" id="GO:0007229">
    <property type="term" value="P:integrin-mediated signaling pathway"/>
    <property type="evidence" value="ECO:0007669"/>
    <property type="project" value="InterPro"/>
</dbReference>
<feature type="compositionally biased region" description="Polar residues" evidence="12">
    <location>
        <begin position="213"/>
        <end position="236"/>
    </location>
</feature>
<reference evidence="15 16" key="1">
    <citation type="submission" date="2019-04" db="EMBL/GenBank/DDBJ databases">
        <title>Draft genome of the big-headed turtle Platysternon megacephalum.</title>
        <authorList>
            <person name="Gong S."/>
        </authorList>
    </citation>
    <scope>NUCLEOTIDE SEQUENCE [LARGE SCALE GENOMIC DNA]</scope>
    <source>
        <strain evidence="15">DO16091913</strain>
        <tissue evidence="15">Muscle</tissue>
    </source>
</reference>
<feature type="signal peptide" evidence="13">
    <location>
        <begin position="1"/>
        <end position="18"/>
    </location>
</feature>
<comment type="similarity">
    <text evidence="2">Belongs to the immunoglobulin superfamily. ICAM family.</text>
</comment>
<evidence type="ECO:0000256" key="12">
    <source>
        <dbReference type="SAM" id="MobiDB-lite"/>
    </source>
</evidence>
<comment type="caution">
    <text evidence="15">The sequence shown here is derived from an EMBL/GenBank/DDBJ whole genome shotgun (WGS) entry which is preliminary data.</text>
</comment>
<dbReference type="Pfam" id="PF13927">
    <property type="entry name" value="Ig_3"/>
    <property type="match status" value="1"/>
</dbReference>
<feature type="chain" id="PRO_5020034605" evidence="13">
    <location>
        <begin position="19"/>
        <end position="482"/>
    </location>
</feature>
<evidence type="ECO:0000256" key="9">
    <source>
        <dbReference type="ARBA" id="ARBA00023157"/>
    </source>
</evidence>
<dbReference type="AlphaFoldDB" id="A0A4D9E6M5"/>
<dbReference type="InterPro" id="IPR003598">
    <property type="entry name" value="Ig_sub2"/>
</dbReference>
<evidence type="ECO:0000256" key="3">
    <source>
        <dbReference type="ARBA" id="ARBA00022692"/>
    </source>
</evidence>
<dbReference type="EMBL" id="QXTE01000096">
    <property type="protein sequence ID" value="TFK06561.1"/>
    <property type="molecule type" value="Genomic_DNA"/>
</dbReference>
<dbReference type="InterPro" id="IPR013783">
    <property type="entry name" value="Ig-like_fold"/>
</dbReference>
<dbReference type="FunFam" id="2.60.40.10:FF:000194">
    <property type="entry name" value="Intercellular adhesion molecule 1"/>
    <property type="match status" value="1"/>
</dbReference>
<dbReference type="InterPro" id="IPR003599">
    <property type="entry name" value="Ig_sub"/>
</dbReference>
<keyword evidence="6" id="KW-0130">Cell adhesion</keyword>
<accession>A0A4D9E6M5</accession>